<evidence type="ECO:0000313" key="2">
    <source>
        <dbReference type="EMBL" id="OHS92862.1"/>
    </source>
</evidence>
<organism evidence="2 3">
    <name type="scientific">Tritrichomonas foetus</name>
    <dbReference type="NCBI Taxonomy" id="1144522"/>
    <lineage>
        <taxon>Eukaryota</taxon>
        <taxon>Metamonada</taxon>
        <taxon>Parabasalia</taxon>
        <taxon>Tritrichomonadida</taxon>
        <taxon>Tritrichomonadidae</taxon>
        <taxon>Tritrichomonas</taxon>
    </lineage>
</organism>
<keyword evidence="1" id="KW-0472">Membrane</keyword>
<dbReference type="InterPro" id="IPR016024">
    <property type="entry name" value="ARM-type_fold"/>
</dbReference>
<gene>
    <name evidence="2" type="ORF">TRFO_12226</name>
</gene>
<accession>A0A1J4IZM5</accession>
<evidence type="ECO:0000313" key="3">
    <source>
        <dbReference type="Proteomes" id="UP000179807"/>
    </source>
</evidence>
<name>A0A1J4IZM5_9EUKA</name>
<keyword evidence="3" id="KW-1185">Reference proteome</keyword>
<dbReference type="VEuPathDB" id="TrichDB:TRFO_12226"/>
<proteinExistence type="predicted"/>
<keyword evidence="1" id="KW-1133">Transmembrane helix</keyword>
<reference evidence="2" key="1">
    <citation type="submission" date="2016-10" db="EMBL/GenBank/DDBJ databases">
        <authorList>
            <person name="Benchimol M."/>
            <person name="Almeida L.G."/>
            <person name="Vasconcelos A.T."/>
            <person name="Perreira-Neves A."/>
            <person name="Rosa I.A."/>
            <person name="Tasca T."/>
            <person name="Bogo M.R."/>
            <person name="de Souza W."/>
        </authorList>
    </citation>
    <scope>NUCLEOTIDE SEQUENCE [LARGE SCALE GENOMIC DNA]</scope>
    <source>
        <strain evidence="2">K</strain>
    </source>
</reference>
<dbReference type="SUPFAM" id="SSF48371">
    <property type="entry name" value="ARM repeat"/>
    <property type="match status" value="1"/>
</dbReference>
<protein>
    <submittedName>
        <fullName evidence="2">Uncharacterized protein</fullName>
    </submittedName>
</protein>
<dbReference type="GeneID" id="94831211"/>
<comment type="caution">
    <text evidence="2">The sequence shown here is derived from an EMBL/GenBank/DDBJ whole genome shotgun (WGS) entry which is preliminary data.</text>
</comment>
<dbReference type="RefSeq" id="XP_068345999.1">
    <property type="nucleotide sequence ID" value="XM_068496507.1"/>
</dbReference>
<keyword evidence="1" id="KW-0812">Transmembrane</keyword>
<dbReference type="EMBL" id="MLAK01001459">
    <property type="protein sequence ID" value="OHS92862.1"/>
    <property type="molecule type" value="Genomic_DNA"/>
</dbReference>
<dbReference type="Proteomes" id="UP000179807">
    <property type="component" value="Unassembled WGS sequence"/>
</dbReference>
<sequence>MDDHYYLIERSIRSIKHYTPKNEPHNIVREGDIEPTLSEFIKIYEAKQNINELNAILHKIAKFSYYLQSHLISLIHKMNIFDIFCEIVMNAPSQDSYISIIKIISNIIYEHDDIVQILLEHSEIYPLFIQNLMADNQTINIISSRIIINSLNASSAFRAIFVSNFLTEINNMIYELENTLNNMKYHINRDNIDSYESIRYKLSYILEIIFELFYPDYEVPLNILKSQFDIVFLMYTFGKYTLFLLTFYFILKNNNYQMIEAIFNESNDFPILTLKIIGKYSNKTNKLGKDEIDDDVLIECLKVLRLLIKRDPKNKTNNDHCFINEKKNENILLFLKNLINVGNNTEIDENENGNEEEGENISLEIAAINVFIEYVKRRKARGVTVISQYLLISDLQNEDVSYQFKKKSALNTLALYVLGSCSSDQYRCYAQMDMLDTVLNNLDILDLKQQKAFFYLINGLISDDRRIDNHPHFEYFFPYCELLENILEEYHSNENNHQTTTSLDLLITQVQNRLDDERNGIQHHEYEEMHIFDEGHISDDEFQFL</sequence>
<evidence type="ECO:0000256" key="1">
    <source>
        <dbReference type="SAM" id="Phobius"/>
    </source>
</evidence>
<dbReference type="AlphaFoldDB" id="A0A1J4IZM5"/>
<feature type="transmembrane region" description="Helical" evidence="1">
    <location>
        <begin position="230"/>
        <end position="251"/>
    </location>
</feature>